<evidence type="ECO:0000259" key="11">
    <source>
        <dbReference type="PROSITE" id="PS50879"/>
    </source>
</evidence>
<evidence type="ECO:0000256" key="5">
    <source>
        <dbReference type="ARBA" id="ARBA00012180"/>
    </source>
</evidence>
<sequence length="188" mass="21637">MVGQEINCVFIEDFNFLEDSAYNSFIRLDRRKEDLIISTSNSETKKIHKVYTDGSYASQTMTSGYGGIIESTDGSKEIFCESFLGGGSNKMELLAVLDGLKRLQTIDKIQVITDSRYVIRGMIQWMHFWKHNNWQTAYGTKVKFADYWQQIDEISNGKLIEFNWIKGHSGHTEQDLCHRLAKNSAKLM</sequence>
<dbReference type="Gene3D" id="3.30.420.10">
    <property type="entry name" value="Ribonuclease H-like superfamily/Ribonuclease H"/>
    <property type="match status" value="1"/>
</dbReference>
<proteinExistence type="inferred from homology"/>
<protein>
    <recommendedName>
        <fullName evidence="5">ribonuclease H</fullName>
        <ecNumber evidence="5">3.1.26.4</ecNumber>
    </recommendedName>
</protein>
<evidence type="ECO:0000256" key="7">
    <source>
        <dbReference type="ARBA" id="ARBA00022723"/>
    </source>
</evidence>
<dbReference type="InterPro" id="IPR050092">
    <property type="entry name" value="RNase_H"/>
</dbReference>
<comment type="catalytic activity">
    <reaction evidence="1">
        <text>Endonucleolytic cleavage to 5'-phosphomonoester.</text>
        <dbReference type="EC" id="3.1.26.4"/>
    </reaction>
</comment>
<dbReference type="RefSeq" id="WP_212217627.1">
    <property type="nucleotide sequence ID" value="NZ_JAGUCO010000019.1"/>
</dbReference>
<dbReference type="Proteomes" id="UP000708576">
    <property type="component" value="Unassembled WGS sequence"/>
</dbReference>
<keyword evidence="8" id="KW-0255">Endonuclease</keyword>
<feature type="domain" description="RNase H type-1" evidence="11">
    <location>
        <begin position="44"/>
        <end position="186"/>
    </location>
</feature>
<evidence type="ECO:0000256" key="8">
    <source>
        <dbReference type="ARBA" id="ARBA00022759"/>
    </source>
</evidence>
<dbReference type="CDD" id="cd09278">
    <property type="entry name" value="RNase_HI_prokaryote_like"/>
    <property type="match status" value="1"/>
</dbReference>
<comment type="similarity">
    <text evidence="3">Belongs to the RNase H family.</text>
</comment>
<keyword evidence="7" id="KW-0479">Metal-binding</keyword>
<keyword evidence="13" id="KW-1185">Reference proteome</keyword>
<comment type="caution">
    <text evidence="12">The sequence shown here is derived from an EMBL/GenBank/DDBJ whole genome shotgun (WGS) entry which is preliminary data.</text>
</comment>
<comment type="subunit">
    <text evidence="4">Monomer.</text>
</comment>
<evidence type="ECO:0000313" key="12">
    <source>
        <dbReference type="EMBL" id="MBS2100212.1"/>
    </source>
</evidence>
<dbReference type="InterPro" id="IPR012337">
    <property type="entry name" value="RNaseH-like_sf"/>
</dbReference>
<evidence type="ECO:0000256" key="3">
    <source>
        <dbReference type="ARBA" id="ARBA00005300"/>
    </source>
</evidence>
<organism evidence="12 13">
    <name type="scientific">Carboxylicivirga linearis</name>
    <dbReference type="NCBI Taxonomy" id="1628157"/>
    <lineage>
        <taxon>Bacteria</taxon>
        <taxon>Pseudomonadati</taxon>
        <taxon>Bacteroidota</taxon>
        <taxon>Bacteroidia</taxon>
        <taxon>Marinilabiliales</taxon>
        <taxon>Marinilabiliaceae</taxon>
        <taxon>Carboxylicivirga</taxon>
    </lineage>
</organism>
<comment type="cofactor">
    <cofactor evidence="2">
        <name>Mg(2+)</name>
        <dbReference type="ChEBI" id="CHEBI:18420"/>
    </cofactor>
</comment>
<dbReference type="SUPFAM" id="SSF53098">
    <property type="entry name" value="Ribonuclease H-like"/>
    <property type="match status" value="1"/>
</dbReference>
<dbReference type="InterPro" id="IPR002156">
    <property type="entry name" value="RNaseH_domain"/>
</dbReference>
<evidence type="ECO:0000256" key="10">
    <source>
        <dbReference type="ARBA" id="ARBA00022842"/>
    </source>
</evidence>
<dbReference type="Pfam" id="PF00075">
    <property type="entry name" value="RNase_H"/>
    <property type="match status" value="1"/>
</dbReference>
<dbReference type="InterPro" id="IPR036397">
    <property type="entry name" value="RNaseH_sf"/>
</dbReference>
<accession>A0ABS5JZ66</accession>
<dbReference type="EMBL" id="JAGUCO010000019">
    <property type="protein sequence ID" value="MBS2100212.1"/>
    <property type="molecule type" value="Genomic_DNA"/>
</dbReference>
<keyword evidence="9" id="KW-0378">Hydrolase</keyword>
<evidence type="ECO:0000256" key="2">
    <source>
        <dbReference type="ARBA" id="ARBA00001946"/>
    </source>
</evidence>
<reference evidence="12 13" key="1">
    <citation type="journal article" date="2015" name="Int. J. Syst. Evol. Microbiol.">
        <title>Carboxylicivirga linearis sp. nov., isolated from a sea cucumber culture pond.</title>
        <authorList>
            <person name="Wang F.Q."/>
            <person name="Zhou Y.X."/>
            <person name="Lin X.Z."/>
            <person name="Chen G.J."/>
            <person name="Du Z.J."/>
        </authorList>
    </citation>
    <scope>NUCLEOTIDE SEQUENCE [LARGE SCALE GENOMIC DNA]</scope>
    <source>
        <strain evidence="12 13">FB218</strain>
    </source>
</reference>
<evidence type="ECO:0000313" key="13">
    <source>
        <dbReference type="Proteomes" id="UP000708576"/>
    </source>
</evidence>
<gene>
    <name evidence="12" type="ORF">KEM10_18140</name>
</gene>
<keyword evidence="6" id="KW-0540">Nuclease</keyword>
<keyword evidence="10" id="KW-0460">Magnesium</keyword>
<evidence type="ECO:0000256" key="1">
    <source>
        <dbReference type="ARBA" id="ARBA00000077"/>
    </source>
</evidence>
<name>A0ABS5JZ66_9BACT</name>
<dbReference type="PROSITE" id="PS50879">
    <property type="entry name" value="RNASE_H_1"/>
    <property type="match status" value="1"/>
</dbReference>
<dbReference type="EC" id="3.1.26.4" evidence="5"/>
<dbReference type="PANTHER" id="PTHR10642:SF26">
    <property type="entry name" value="RIBONUCLEASE H1"/>
    <property type="match status" value="1"/>
</dbReference>
<dbReference type="InterPro" id="IPR022892">
    <property type="entry name" value="RNaseHI"/>
</dbReference>
<evidence type="ECO:0000256" key="4">
    <source>
        <dbReference type="ARBA" id="ARBA00011245"/>
    </source>
</evidence>
<dbReference type="PANTHER" id="PTHR10642">
    <property type="entry name" value="RIBONUCLEASE H1"/>
    <property type="match status" value="1"/>
</dbReference>
<evidence type="ECO:0000256" key="9">
    <source>
        <dbReference type="ARBA" id="ARBA00022801"/>
    </source>
</evidence>
<evidence type="ECO:0000256" key="6">
    <source>
        <dbReference type="ARBA" id="ARBA00022722"/>
    </source>
</evidence>